<comment type="caution">
    <text evidence="3">The sequence shown here is derived from an EMBL/GenBank/DDBJ whole genome shotgun (WGS) entry which is preliminary data.</text>
</comment>
<feature type="compositionally biased region" description="Low complexity" evidence="2">
    <location>
        <begin position="1288"/>
        <end position="1301"/>
    </location>
</feature>
<dbReference type="EMBL" id="JARKIE010000071">
    <property type="protein sequence ID" value="KAJ7689549.1"/>
    <property type="molecule type" value="Genomic_DNA"/>
</dbReference>
<reference evidence="3" key="1">
    <citation type="submission" date="2023-03" db="EMBL/GenBank/DDBJ databases">
        <title>Massive genome expansion in bonnet fungi (Mycena s.s.) driven by repeated elements and novel gene families across ecological guilds.</title>
        <authorList>
            <consortium name="Lawrence Berkeley National Laboratory"/>
            <person name="Harder C.B."/>
            <person name="Miyauchi S."/>
            <person name="Viragh M."/>
            <person name="Kuo A."/>
            <person name="Thoen E."/>
            <person name="Andreopoulos B."/>
            <person name="Lu D."/>
            <person name="Skrede I."/>
            <person name="Drula E."/>
            <person name="Henrissat B."/>
            <person name="Morin E."/>
            <person name="Kohler A."/>
            <person name="Barry K."/>
            <person name="LaButti K."/>
            <person name="Morin E."/>
            <person name="Salamov A."/>
            <person name="Lipzen A."/>
            <person name="Mereny Z."/>
            <person name="Hegedus B."/>
            <person name="Baldrian P."/>
            <person name="Stursova M."/>
            <person name="Weitz H."/>
            <person name="Taylor A."/>
            <person name="Grigoriev I.V."/>
            <person name="Nagy L.G."/>
            <person name="Martin F."/>
            <person name="Kauserud H."/>
        </authorList>
    </citation>
    <scope>NUCLEOTIDE SEQUENCE</scope>
    <source>
        <strain evidence="3">CBHHK067</strain>
    </source>
</reference>
<name>A0AAD7DE64_MYCRO</name>
<feature type="compositionally biased region" description="Polar residues" evidence="2">
    <location>
        <begin position="1314"/>
        <end position="1325"/>
    </location>
</feature>
<dbReference type="Proteomes" id="UP001221757">
    <property type="component" value="Unassembled WGS sequence"/>
</dbReference>
<proteinExistence type="predicted"/>
<feature type="compositionally biased region" description="Polar residues" evidence="2">
    <location>
        <begin position="71"/>
        <end position="100"/>
    </location>
</feature>
<feature type="region of interest" description="Disordered" evidence="2">
    <location>
        <begin position="1285"/>
        <end position="1363"/>
    </location>
</feature>
<accession>A0AAD7DE64</accession>
<evidence type="ECO:0000256" key="1">
    <source>
        <dbReference type="SAM" id="Coils"/>
    </source>
</evidence>
<keyword evidence="1" id="KW-0175">Coiled coil</keyword>
<evidence type="ECO:0000313" key="4">
    <source>
        <dbReference type="Proteomes" id="UP001221757"/>
    </source>
</evidence>
<protein>
    <submittedName>
        <fullName evidence="3">Uncharacterized protein</fullName>
    </submittedName>
</protein>
<feature type="region of interest" description="Disordered" evidence="2">
    <location>
        <begin position="507"/>
        <end position="536"/>
    </location>
</feature>
<feature type="region of interest" description="Disordered" evidence="2">
    <location>
        <begin position="1232"/>
        <end position="1262"/>
    </location>
</feature>
<feature type="region of interest" description="Disordered" evidence="2">
    <location>
        <begin position="1"/>
        <end position="100"/>
    </location>
</feature>
<evidence type="ECO:0000256" key="2">
    <source>
        <dbReference type="SAM" id="MobiDB-lite"/>
    </source>
</evidence>
<feature type="compositionally biased region" description="Basic and acidic residues" evidence="2">
    <location>
        <begin position="17"/>
        <end position="28"/>
    </location>
</feature>
<feature type="region of interest" description="Disordered" evidence="2">
    <location>
        <begin position="837"/>
        <end position="857"/>
    </location>
</feature>
<evidence type="ECO:0000313" key="3">
    <source>
        <dbReference type="EMBL" id="KAJ7689549.1"/>
    </source>
</evidence>
<sequence length="1521" mass="168714">MKRLLHRISSHQNVKGLHSDHSDGDHDPVPPISNLSRGAQNGGNGSTSRGDEIRRGMTLPVRLVSPSSVSDETAPSKVNGQPANSAGLADNSQPGNMTASVSVTAVSTDEKIWKAVNNPNGNVTKTERVLNKLENDAGAAASASTGIVATFKTIVANEEVQEIGKAILNGVPALMSALEGLSKVHPFAAAAFLPFQFAYKQEMKRHDNERSRISLFEAIKDVMLVTVEMKGVGVTPDDTRQTPDGRPVGTRLAALGQQMKKDIEECYNTLDAMTKQSLIVKFCKASTWNDKLAGLKVRFTTRRQELQFALTLNTATTIQDMSAMLKKMHDEFAKEFQSFKTPQDRKIEAFFKANGGEEAVLGNDAQCALLIKLQNEETSTHNIQSTYAAGPSGHKPQTGGAQEQHKEALAALRKEYRSDVASVIEENMESFAKRLDLSLQLISEDLKNDIHHEGDRVINFLKGGPHLRLRDKIMRQVWKDQGWRGSAKTRTVVLALRDYLVERAEHADLNLRPPPPSSASLSTPDDEDAQDPETAMGVPLPDSWMLQYLQVKRLRNLQQVLDPDTSGFSTISEVNTFTQSRHEGWSLPRWISYWAIGWQIYATKYCTEIDDIFTEMRLIRDKVGIQMPGNKRFLNNYISETWPFVIGLTSGIERFEGADWLADQFKEYIVSEEAAFRSRLETIHYDIDSADTVQEILRGEPIERSIFMLIAIIMRRHLLKMHLCLKTEMNAEELYDDSYTVKFVVEAAWLRYNGLVDFYKNQQIIDLKQNFDWFSCGLFRNYFEWKDWTNDQYYKENQIISYSAISQINTIKAEDLKGILMHEVTPVMFNSRLSAVPTTDAESGGNDRKPQSLVPAGTEPQVLAIDTSLGQSGTQKEADTPSLSEIQEYLSGVWFGFHATEDGDPYTGMFYLKIAAAIRSGHTDLTIEGEGSSFGRSVDTIGSIVEGNATITPAPDGEITVEFKHKFDSEEYSYSGTLAFNQLEIIYGKCHSVDSDDYPDGRFLVKKAPTDSIMCHRPLLPGRLDARELWSFAYDAVVGELHRRKPSLTYFYKRMKMIKRCLELLHSSDEPGEAIELSGLRHAFTVQEYIEIRTLAGWYGRVGDLQPVLYCDSCAELISRSRVLCLECESSKGSAYTVEFDAKEDCISSSNLVARDDLTTPHLPTHLLLKTRDALFLMDYSSVKSKALHCSNLAARFYARAKPAAADAVTVSFSEVQTAFVAVTVEVKVPVDTGNDGAPQVLPPAPGSDVGGDNSKGATRGVDPAIPQAAIESNVDNNAISPQFLQLGTTSDTGGTEGSNSDEIAAKASPPPTDLNNIDQSSQPPTVLRDTGDTPGTDDSFSDPLVTTAASEAPGSDSDSEDDKVEEIITLNCIVCHERVSTPCWYCIDCSQNDAFVCSACETVIEKLFPWDYQNRYRKEALVSNSSAHNVLHLLIRFGKTESPPPEALATDISESARSEQRDLNQRLSEIEQRLILRMDGDKKELQQQVGAVEQRLTRIEALLQALLPSAARVSCNNDRT</sequence>
<organism evidence="3 4">
    <name type="scientific">Mycena rosella</name>
    <name type="common">Pink bonnet</name>
    <name type="synonym">Agaricus rosellus</name>
    <dbReference type="NCBI Taxonomy" id="1033263"/>
    <lineage>
        <taxon>Eukaryota</taxon>
        <taxon>Fungi</taxon>
        <taxon>Dikarya</taxon>
        <taxon>Basidiomycota</taxon>
        <taxon>Agaricomycotina</taxon>
        <taxon>Agaricomycetes</taxon>
        <taxon>Agaricomycetidae</taxon>
        <taxon>Agaricales</taxon>
        <taxon>Marasmiineae</taxon>
        <taxon>Mycenaceae</taxon>
        <taxon>Mycena</taxon>
    </lineage>
</organism>
<feature type="coiled-coil region" evidence="1">
    <location>
        <begin position="1454"/>
        <end position="1503"/>
    </location>
</feature>
<gene>
    <name evidence="3" type="ORF">B0H17DRAFT_633894</name>
</gene>
<feature type="compositionally biased region" description="Low complexity" evidence="2">
    <location>
        <begin position="59"/>
        <end position="70"/>
    </location>
</feature>
<keyword evidence="4" id="KW-1185">Reference proteome</keyword>